<dbReference type="RefSeq" id="WP_289503952.1">
    <property type="nucleotide sequence ID" value="NZ_CP116805.1"/>
</dbReference>
<evidence type="ECO:0000256" key="2">
    <source>
        <dbReference type="HAMAP-Rule" id="MF_00003"/>
    </source>
</evidence>
<gene>
    <name evidence="2 3" type="primary">rbfA</name>
    <name evidence="3" type="ORF">PH603_00480</name>
</gene>
<name>A0AAE9XNE1_9PROT</name>
<dbReference type="InterPro" id="IPR023799">
    <property type="entry name" value="RbfA_dom_sf"/>
</dbReference>
<evidence type="ECO:0000313" key="3">
    <source>
        <dbReference type="EMBL" id="WCL54233.1"/>
    </source>
</evidence>
<dbReference type="PANTHER" id="PTHR33515:SF1">
    <property type="entry name" value="RIBOSOME-BINDING FACTOR A, CHLOROPLASTIC-RELATED"/>
    <property type="match status" value="1"/>
</dbReference>
<dbReference type="InterPro" id="IPR015946">
    <property type="entry name" value="KH_dom-like_a/b"/>
</dbReference>
<dbReference type="NCBIfam" id="TIGR00082">
    <property type="entry name" value="rbfA"/>
    <property type="match status" value="1"/>
</dbReference>
<dbReference type="InterPro" id="IPR000238">
    <property type="entry name" value="RbfA"/>
</dbReference>
<keyword evidence="4" id="KW-1185">Reference proteome</keyword>
<evidence type="ECO:0000313" key="4">
    <source>
        <dbReference type="Proteomes" id="UP001217500"/>
    </source>
</evidence>
<dbReference type="PROSITE" id="PS01319">
    <property type="entry name" value="RBFA"/>
    <property type="match status" value="1"/>
</dbReference>
<keyword evidence="2" id="KW-0963">Cytoplasm</keyword>
<sequence length="139" mass="15591">MKKQKNKNSEPSVRLLRVGENVRHALSAVLARGEVMDDDLKGKSITVTEVRVSPDLRHANIFVMPLGGDADGKVVKALNRHSHYLRGQISHALVMKYMPELRFMIDESFDEAGHIDALLRDPRVARDLHPGEDAEEGEE</sequence>
<comment type="subcellular location">
    <subcellularLocation>
        <location evidence="2">Cytoplasm</location>
    </subcellularLocation>
</comment>
<dbReference type="HAMAP" id="MF_00003">
    <property type="entry name" value="RbfA"/>
    <property type="match status" value="1"/>
</dbReference>
<reference evidence="3" key="1">
    <citation type="submission" date="2023-01" db="EMBL/GenBank/DDBJ databases">
        <title>The genome sequence of Kordiimonadaceae bacterium 6D33.</title>
        <authorList>
            <person name="Liu Y."/>
        </authorList>
    </citation>
    <scope>NUCLEOTIDE SEQUENCE</scope>
    <source>
        <strain evidence="3">6D33</strain>
    </source>
</reference>
<comment type="function">
    <text evidence="2">One of several proteins that assist in the late maturation steps of the functional core of the 30S ribosomal subunit. Associates with free 30S ribosomal subunits (but not with 30S subunits that are part of 70S ribosomes or polysomes). Required for efficient processing of 16S rRNA. May interact with the 5'-terminal helix region of 16S rRNA.</text>
</comment>
<keyword evidence="1 2" id="KW-0690">Ribosome biogenesis</keyword>
<dbReference type="PANTHER" id="PTHR33515">
    <property type="entry name" value="RIBOSOME-BINDING FACTOR A, CHLOROPLASTIC-RELATED"/>
    <property type="match status" value="1"/>
</dbReference>
<dbReference type="GO" id="GO:0005829">
    <property type="term" value="C:cytosol"/>
    <property type="evidence" value="ECO:0007669"/>
    <property type="project" value="TreeGrafter"/>
</dbReference>
<dbReference type="Proteomes" id="UP001217500">
    <property type="component" value="Chromosome"/>
</dbReference>
<evidence type="ECO:0000256" key="1">
    <source>
        <dbReference type="ARBA" id="ARBA00022517"/>
    </source>
</evidence>
<dbReference type="Gene3D" id="3.30.300.20">
    <property type="match status" value="1"/>
</dbReference>
<comment type="subunit">
    <text evidence="2">Monomer. Binds 30S ribosomal subunits, but not 50S ribosomal subunits or 70S ribosomes.</text>
</comment>
<proteinExistence type="inferred from homology"/>
<dbReference type="InterPro" id="IPR020053">
    <property type="entry name" value="Ribosome-bd_factorA_CS"/>
</dbReference>
<dbReference type="GO" id="GO:0030490">
    <property type="term" value="P:maturation of SSU-rRNA"/>
    <property type="evidence" value="ECO:0007669"/>
    <property type="project" value="UniProtKB-UniRule"/>
</dbReference>
<dbReference type="NCBIfam" id="NF001802">
    <property type="entry name" value="PRK00521.2-5"/>
    <property type="match status" value="1"/>
</dbReference>
<dbReference type="AlphaFoldDB" id="A0AAE9XNE1"/>
<dbReference type="GO" id="GO:0043024">
    <property type="term" value="F:ribosomal small subunit binding"/>
    <property type="evidence" value="ECO:0007669"/>
    <property type="project" value="TreeGrafter"/>
</dbReference>
<dbReference type="SUPFAM" id="SSF89919">
    <property type="entry name" value="Ribosome-binding factor A, RbfA"/>
    <property type="match status" value="1"/>
</dbReference>
<dbReference type="Pfam" id="PF02033">
    <property type="entry name" value="RBFA"/>
    <property type="match status" value="1"/>
</dbReference>
<organism evidence="3 4">
    <name type="scientific">Gimibacter soli</name>
    <dbReference type="NCBI Taxonomy" id="3024400"/>
    <lineage>
        <taxon>Bacteria</taxon>
        <taxon>Pseudomonadati</taxon>
        <taxon>Pseudomonadota</taxon>
        <taxon>Alphaproteobacteria</taxon>
        <taxon>Kordiimonadales</taxon>
        <taxon>Temperatibacteraceae</taxon>
        <taxon>Gimibacter</taxon>
    </lineage>
</organism>
<dbReference type="EMBL" id="CP116805">
    <property type="protein sequence ID" value="WCL54233.1"/>
    <property type="molecule type" value="Genomic_DNA"/>
</dbReference>
<accession>A0AAE9XNE1</accession>
<protein>
    <recommendedName>
        <fullName evidence="2">Ribosome-binding factor A</fullName>
    </recommendedName>
</protein>
<comment type="similarity">
    <text evidence="2">Belongs to the RbfA family.</text>
</comment>
<dbReference type="KEGG" id="gso:PH603_00480"/>